<reference evidence="2" key="1">
    <citation type="submission" date="2015-07" db="EMBL/GenBank/DDBJ databases">
        <title>MeaNS - Measles Nucleotide Surveillance Program.</title>
        <authorList>
            <person name="Tran T."/>
            <person name="Druce J."/>
        </authorList>
    </citation>
    <scope>NUCLEOTIDE SEQUENCE</scope>
    <source>
        <strain evidence="2">UCB-OBI-ISO-001</strain>
        <tissue evidence="2">Gonad</tissue>
    </source>
</reference>
<organism evidence="2">
    <name type="scientific">Octopus bimaculoides</name>
    <name type="common">California two-spotted octopus</name>
    <dbReference type="NCBI Taxonomy" id="37653"/>
    <lineage>
        <taxon>Eukaryota</taxon>
        <taxon>Metazoa</taxon>
        <taxon>Spiralia</taxon>
        <taxon>Lophotrochozoa</taxon>
        <taxon>Mollusca</taxon>
        <taxon>Cephalopoda</taxon>
        <taxon>Coleoidea</taxon>
        <taxon>Octopodiformes</taxon>
        <taxon>Octopoda</taxon>
        <taxon>Incirrata</taxon>
        <taxon>Octopodidae</taxon>
        <taxon>Octopus</taxon>
    </lineage>
</organism>
<evidence type="ECO:0000259" key="1">
    <source>
        <dbReference type="Pfam" id="PF18658"/>
    </source>
</evidence>
<dbReference type="InterPro" id="IPR012337">
    <property type="entry name" value="RNaseH-like_sf"/>
</dbReference>
<dbReference type="InterPro" id="IPR040647">
    <property type="entry name" value="SPIN-DOC_Znf-C2H2"/>
</dbReference>
<dbReference type="OrthoDB" id="6107414at2759"/>
<dbReference type="SUPFAM" id="SSF53098">
    <property type="entry name" value="Ribonuclease H-like"/>
    <property type="match status" value="1"/>
</dbReference>
<protein>
    <recommendedName>
        <fullName evidence="1">SPIN-DOC-like zinc-finger domain-containing protein</fullName>
    </recommendedName>
</protein>
<dbReference type="EMBL" id="KQ426569">
    <property type="protein sequence ID" value="KOF68074.1"/>
    <property type="molecule type" value="Genomic_DNA"/>
</dbReference>
<dbReference type="Pfam" id="PF18658">
    <property type="entry name" value="zf-C2H2_12"/>
    <property type="match status" value="1"/>
</dbReference>
<feature type="domain" description="SPIN-DOC-like zinc-finger" evidence="1">
    <location>
        <begin position="17"/>
        <end position="62"/>
    </location>
</feature>
<gene>
    <name evidence="2" type="ORF">OCBIM_22008183mg</name>
</gene>
<dbReference type="PANTHER" id="PTHR45913">
    <property type="entry name" value="EPM2A-INTERACTING PROTEIN 1"/>
    <property type="match status" value="1"/>
</dbReference>
<dbReference type="PANTHER" id="PTHR45913:SF5">
    <property type="entry name" value="GENERAL TRANSCRIPTION FACTOR II-I REPEAT DOMAIN-CONTAINING PROTEIN 2A-LIKE PROTEIN"/>
    <property type="match status" value="1"/>
</dbReference>
<evidence type="ECO:0000313" key="2">
    <source>
        <dbReference type="EMBL" id="KOF68074.1"/>
    </source>
</evidence>
<dbReference type="STRING" id="37653.A0A0L8FTS6"/>
<proteinExistence type="predicted"/>
<sequence>MATKKRMVDDKCCIFNKEWGEKYFFVETNNQKASCLICNESVAVMKEYNIRRHYEAKHLSTHSKYSGKLQSEKFESIKQELGENIQLQIHEKAKKLLWYFLAMDLSSMSQLLVFIRGVNCNFEIIEEMVSVRSIHGTTTGDGIFIQVQKTLQNYNLQWNQLWCVTVDGRKNMAGMRKSLLGQIQVGGASTSEGSVHTLHYTSANALRKTLRYFLHTKTGYNCEMDSNFCDLPYYTKVRWLSWGKVLFHFYNLRREIDLFLTKKNRADPQLSDPSWLSKLSFLVDITSHMNELNLKLQGKNNLVCDLYRIITAFWRKLSFVFKSFAQKKIIWDLNKHFSQRFSDLDRIENEILFFENPFGCNLDNMPTELQLELTDLQANTLLKEKHREGKLIEFYHYLPADEFSKLKKFASGIASIFGTTYVYRTRFTDEYLKAILMVGYSNHKANVDDILEAKRQFHKSC</sequence>
<name>A0A0L8FTS6_OCTBM</name>
<accession>A0A0L8FTS6</accession>
<dbReference type="AlphaFoldDB" id="A0A0L8FTS6"/>